<feature type="region of interest" description="Disordered" evidence="1">
    <location>
        <begin position="602"/>
        <end position="743"/>
    </location>
</feature>
<gene>
    <name evidence="4" type="ORF">Cvel_12952</name>
</gene>
<feature type="compositionally biased region" description="Polar residues" evidence="1">
    <location>
        <begin position="225"/>
        <end position="242"/>
    </location>
</feature>
<dbReference type="InterPro" id="IPR006342">
    <property type="entry name" value="FkbM_mtfrase"/>
</dbReference>
<dbReference type="VEuPathDB" id="CryptoDB:Cvel_12952"/>
<name>A0A0G4IBW1_9ALVE</name>
<feature type="compositionally biased region" description="Polar residues" evidence="1">
    <location>
        <begin position="602"/>
        <end position="620"/>
    </location>
</feature>
<protein>
    <recommendedName>
        <fullName evidence="3">Methyltransferase FkbM domain-containing protein</fullName>
    </recommendedName>
</protein>
<dbReference type="EMBL" id="CDMZ01005806">
    <property type="protein sequence ID" value="CEM54659.1"/>
    <property type="molecule type" value="Genomic_DNA"/>
</dbReference>
<dbReference type="AlphaFoldDB" id="A0A0G4IBW1"/>
<dbReference type="SUPFAM" id="SSF53335">
    <property type="entry name" value="S-adenosyl-L-methionine-dependent methyltransferases"/>
    <property type="match status" value="1"/>
</dbReference>
<feature type="compositionally biased region" description="Basic and acidic residues" evidence="1">
    <location>
        <begin position="1"/>
        <end position="17"/>
    </location>
</feature>
<keyword evidence="2" id="KW-0472">Membrane</keyword>
<feature type="region of interest" description="Disordered" evidence="1">
    <location>
        <begin position="1"/>
        <end position="61"/>
    </location>
</feature>
<dbReference type="Gene3D" id="3.40.50.150">
    <property type="entry name" value="Vaccinia Virus protein VP39"/>
    <property type="match status" value="1"/>
</dbReference>
<feature type="compositionally biased region" description="Low complexity" evidence="1">
    <location>
        <begin position="633"/>
        <end position="642"/>
    </location>
</feature>
<dbReference type="Pfam" id="PF05050">
    <property type="entry name" value="Methyltransf_21"/>
    <property type="match status" value="1"/>
</dbReference>
<evidence type="ECO:0000256" key="2">
    <source>
        <dbReference type="SAM" id="Phobius"/>
    </source>
</evidence>
<feature type="compositionally biased region" description="Basic and acidic residues" evidence="1">
    <location>
        <begin position="621"/>
        <end position="632"/>
    </location>
</feature>
<evidence type="ECO:0000313" key="4">
    <source>
        <dbReference type="EMBL" id="CEM54659.1"/>
    </source>
</evidence>
<reference evidence="4" key="1">
    <citation type="submission" date="2014-11" db="EMBL/GenBank/DDBJ databases">
        <authorList>
            <person name="Otto D Thomas"/>
            <person name="Naeem Raeece"/>
        </authorList>
    </citation>
    <scope>NUCLEOTIDE SEQUENCE</scope>
</reference>
<dbReference type="InterPro" id="IPR052514">
    <property type="entry name" value="SAM-dependent_MTase"/>
</dbReference>
<feature type="region of interest" description="Disordered" evidence="1">
    <location>
        <begin position="188"/>
        <end position="242"/>
    </location>
</feature>
<organism evidence="4">
    <name type="scientific">Chromera velia CCMP2878</name>
    <dbReference type="NCBI Taxonomy" id="1169474"/>
    <lineage>
        <taxon>Eukaryota</taxon>
        <taxon>Sar</taxon>
        <taxon>Alveolata</taxon>
        <taxon>Colpodellida</taxon>
        <taxon>Chromeraceae</taxon>
        <taxon>Chromera</taxon>
    </lineage>
</organism>
<evidence type="ECO:0000259" key="3">
    <source>
        <dbReference type="Pfam" id="PF05050"/>
    </source>
</evidence>
<dbReference type="PANTHER" id="PTHR34203:SF15">
    <property type="entry name" value="SLL1173 PROTEIN"/>
    <property type="match status" value="1"/>
</dbReference>
<feature type="compositionally biased region" description="Low complexity" evidence="1">
    <location>
        <begin position="18"/>
        <end position="53"/>
    </location>
</feature>
<keyword evidence="2" id="KW-1133">Transmembrane helix</keyword>
<sequence>MWSEREREKEAARRPSSDARSLASSSSSLGRSLVSSLTRSSASAPTRSTSPASNEPSKRGSGGQHPFKFLCVLALFLCLFIAYYRLVILPRSLSKPKSQPRNVHYHNGFFYRIPAEEKVKVDSLATIATTAEQQRAFLPSSATARENEDVPQRIFPRNATSDAYGTERLTAGAVDVEQQLDSLVGDKTKLDNTEGSLTHIPAASGELPPLPDTHMPSPKEESPAPSVQDSPVQPSNSATLDSQLPEQRVPLVLHHNETLLRELAGYPQEGGGLSAPESAQALVQKREKVNAKSPFSFSLSSSDGVPATLKERLEGTVAFASWDNKGEQPKDKGVITNWLRILEFMVCPGKISVDVGAHIGDSTVPIALMTHPGVTLAFEASKPFELLPWNLRLNPDLHAIPLKAGVASEKGTRKFQSGCGGCNGGFATGKENPRFFTLSEVPTVRLEDELVENKALRSLWGEVSHKRQREAEGEESRASILRNVKFIKTDIEKHDVSILRSLKGGELLQYRPVFFVEWHDSFRIKSKQGDSICHPNAKDLFNAIEEIGYVPFDPFNLKPIPSCEGRYKTSDLLLLPQGMSIEGMKKGKHCEDRANAATLLASSTEQNQRAQTEPQNSIPESTRKDSQEEKPSDSPSVSVTVTEAEGHPSNIPTSSGALSPPPFVPSSNAKAGETVEFVPSAVRTNQTSQVDSETEMPTMNVVDIPSPPKDASASEKISEADEDNPQSLSTKDVKHSSIAGIAA</sequence>
<dbReference type="InterPro" id="IPR029063">
    <property type="entry name" value="SAM-dependent_MTases_sf"/>
</dbReference>
<accession>A0A0G4IBW1</accession>
<keyword evidence="2" id="KW-0812">Transmembrane</keyword>
<feature type="domain" description="Methyltransferase FkbM" evidence="3">
    <location>
        <begin position="354"/>
        <end position="547"/>
    </location>
</feature>
<feature type="compositionally biased region" description="Polar residues" evidence="1">
    <location>
        <begin position="682"/>
        <end position="697"/>
    </location>
</feature>
<evidence type="ECO:0000256" key="1">
    <source>
        <dbReference type="SAM" id="MobiDB-lite"/>
    </source>
</evidence>
<feature type="transmembrane region" description="Helical" evidence="2">
    <location>
        <begin position="67"/>
        <end position="86"/>
    </location>
</feature>
<proteinExistence type="predicted"/>
<dbReference type="PANTHER" id="PTHR34203">
    <property type="entry name" value="METHYLTRANSFERASE, FKBM FAMILY PROTEIN"/>
    <property type="match status" value="1"/>
</dbReference>